<dbReference type="EMBL" id="QGGO01000011">
    <property type="protein sequence ID" value="PWK26574.1"/>
    <property type="molecule type" value="Genomic_DNA"/>
</dbReference>
<sequence>MKFCTIFVLHSLMFLILLRALYFAYFSLTNLIEFLKITTPMKRLIFPFIIFFLMAGRLWASQILIPMDESQKNHLKSYGIAYWILKNNDTEVEWLLNYRGGAFMFPQTQKFENELVIRGVSYQVISEGDAAQIRAEVSSPDVNMDVVKLQKPPRIAVYSPKTVQPWDDAVTLAMTYAEIPYDLVFDEEVMNGKLPEYDWLHLHHEDFTGQMGKFWNQSSQPWYQAQLREDKKNAAKFGFDKVSKLKLNVAKKIKEFVAGGGYMFAMCTATDTYDIALAADGLDIVDAYYDGDGYDNAADSKLDFSNTFAFQNFNLIYHPQVIEFSNIEAYPNESRPVQEENDFFNLFQFSAKWDPIPTMLTQNHETTIHGFMGQTTSFKKQVLKPEVTVLGENRSLNEARYIHGTFLKGFFSFYAGHDPEDYRHFVNEEPTDLNLHPNSPGYRLILNNVLFPAAKKKKQKT</sequence>
<dbReference type="Proteomes" id="UP000245489">
    <property type="component" value="Unassembled WGS sequence"/>
</dbReference>
<reference evidence="2 3" key="1">
    <citation type="submission" date="2018-05" db="EMBL/GenBank/DDBJ databases">
        <title>Genomic Encyclopedia of Archaeal and Bacterial Type Strains, Phase II (KMG-II): from individual species to whole genera.</title>
        <authorList>
            <person name="Goeker M."/>
        </authorList>
    </citation>
    <scope>NUCLEOTIDE SEQUENCE [LARGE SCALE GENOMIC DNA]</scope>
    <source>
        <strain evidence="2 3">DSM 22214</strain>
    </source>
</reference>
<keyword evidence="1" id="KW-0812">Transmembrane</keyword>
<keyword evidence="1" id="KW-1133">Transmembrane helix</keyword>
<protein>
    <recommendedName>
        <fullName evidence="4">Asparagine synthetase B</fullName>
    </recommendedName>
</protein>
<evidence type="ECO:0000313" key="3">
    <source>
        <dbReference type="Proteomes" id="UP000245489"/>
    </source>
</evidence>
<keyword evidence="3" id="KW-1185">Reference proteome</keyword>
<organism evidence="2 3">
    <name type="scientific">Arcicella aurantiaca</name>
    <dbReference type="NCBI Taxonomy" id="591202"/>
    <lineage>
        <taxon>Bacteria</taxon>
        <taxon>Pseudomonadati</taxon>
        <taxon>Bacteroidota</taxon>
        <taxon>Cytophagia</taxon>
        <taxon>Cytophagales</taxon>
        <taxon>Flectobacillaceae</taxon>
        <taxon>Arcicella</taxon>
    </lineage>
</organism>
<evidence type="ECO:0008006" key="4">
    <source>
        <dbReference type="Google" id="ProtNLM"/>
    </source>
</evidence>
<comment type="caution">
    <text evidence="2">The sequence shown here is derived from an EMBL/GenBank/DDBJ whole genome shotgun (WGS) entry which is preliminary data.</text>
</comment>
<feature type="transmembrane region" description="Helical" evidence="1">
    <location>
        <begin position="44"/>
        <end position="65"/>
    </location>
</feature>
<gene>
    <name evidence="2" type="ORF">LV89_02423</name>
</gene>
<accession>A0A316E7Y4</accession>
<keyword evidence="1" id="KW-0472">Membrane</keyword>
<evidence type="ECO:0000256" key="1">
    <source>
        <dbReference type="SAM" id="Phobius"/>
    </source>
</evidence>
<dbReference type="AlphaFoldDB" id="A0A316E7Y4"/>
<feature type="transmembrane region" description="Helical" evidence="1">
    <location>
        <begin position="6"/>
        <end position="32"/>
    </location>
</feature>
<evidence type="ECO:0000313" key="2">
    <source>
        <dbReference type="EMBL" id="PWK26574.1"/>
    </source>
</evidence>
<proteinExistence type="predicted"/>
<name>A0A316E7Y4_9BACT</name>